<dbReference type="GO" id="GO:0005654">
    <property type="term" value="C:nucleoplasm"/>
    <property type="evidence" value="ECO:0007669"/>
    <property type="project" value="TreeGrafter"/>
</dbReference>
<protein>
    <recommendedName>
        <fullName evidence="6">Deacetylase sirtuin-type domain-containing protein</fullName>
    </recommendedName>
</protein>
<dbReference type="InterPro" id="IPR050134">
    <property type="entry name" value="NAD-dep_sirtuin_deacylases"/>
</dbReference>
<evidence type="ECO:0000256" key="1">
    <source>
        <dbReference type="ARBA" id="ARBA00001947"/>
    </source>
</evidence>
<evidence type="ECO:0000256" key="3">
    <source>
        <dbReference type="ARBA" id="ARBA00023027"/>
    </source>
</evidence>
<dbReference type="EMBL" id="CAAALY010036155">
    <property type="protein sequence ID" value="VEL18251.1"/>
    <property type="molecule type" value="Genomic_DNA"/>
</dbReference>
<keyword evidence="3" id="KW-0520">NAD</keyword>
<feature type="region of interest" description="Disordered" evidence="5">
    <location>
        <begin position="1"/>
        <end position="45"/>
    </location>
</feature>
<dbReference type="Gene3D" id="3.40.50.1220">
    <property type="entry name" value="TPP-binding domain"/>
    <property type="match status" value="1"/>
</dbReference>
<gene>
    <name evidence="7" type="ORF">PXEA_LOCUS11691</name>
</gene>
<comment type="cofactor">
    <cofactor evidence="1">
        <name>Zn(2+)</name>
        <dbReference type="ChEBI" id="CHEBI:29105"/>
    </cofactor>
</comment>
<sequence length="290" mass="32681">MESGEYPTVNQHHRRCAANSPDKSPNSKFSSSNSGAKEADAISSDECDVRGEEKWCDVAGPFRRLNALLQAGYDDPKLLLVRLFGMNASHLPNEPNCLWGLLLNLLSEPIPRRRLRGFSKIEHVVQLLSTSKRILVLTGAGVSVSCGIPDFRSRDGIYARLAKEYPELKSSQAMFDMDYFRTNPSIFFKFAKEIFPGQYSPSPAHYFIATLERLDKLLRNYTQNIDTLEQAAGVTRVIQCHGKFIGYSLVQCQTANAISISEKSPPHLIYKFIVLPREPSSKIRLKFFVF</sequence>
<feature type="compositionally biased region" description="Low complexity" evidence="5">
    <location>
        <begin position="19"/>
        <end position="34"/>
    </location>
</feature>
<dbReference type="InterPro" id="IPR029035">
    <property type="entry name" value="DHS-like_NAD/FAD-binding_dom"/>
</dbReference>
<dbReference type="InterPro" id="IPR003000">
    <property type="entry name" value="Sirtuin"/>
</dbReference>
<dbReference type="GO" id="GO:0070403">
    <property type="term" value="F:NAD+ binding"/>
    <property type="evidence" value="ECO:0007669"/>
    <property type="project" value="InterPro"/>
</dbReference>
<dbReference type="PANTHER" id="PTHR11085">
    <property type="entry name" value="NAD-DEPENDENT PROTEIN DEACYLASE SIRTUIN-5, MITOCHONDRIAL-RELATED"/>
    <property type="match status" value="1"/>
</dbReference>
<feature type="domain" description="Deacetylase sirtuin-type" evidence="6">
    <location>
        <begin position="114"/>
        <end position="290"/>
    </location>
</feature>
<evidence type="ECO:0000256" key="2">
    <source>
        <dbReference type="ARBA" id="ARBA00022679"/>
    </source>
</evidence>
<keyword evidence="2" id="KW-0808">Transferase</keyword>
<proteinExistence type="predicted"/>
<keyword evidence="8" id="KW-1185">Reference proteome</keyword>
<dbReference type="PANTHER" id="PTHR11085:SF9">
    <property type="entry name" value="NAD-DEPENDENT PROTEIN DEACETYLASE SIRTUIN-1"/>
    <property type="match status" value="1"/>
</dbReference>
<dbReference type="GO" id="GO:0017136">
    <property type="term" value="F:histone deacetylase activity, NAD-dependent"/>
    <property type="evidence" value="ECO:0007669"/>
    <property type="project" value="TreeGrafter"/>
</dbReference>
<name>A0A3S5BTX8_9PLAT</name>
<dbReference type="SUPFAM" id="SSF52467">
    <property type="entry name" value="DHS-like NAD/FAD-binding domain"/>
    <property type="match status" value="1"/>
</dbReference>
<dbReference type="PROSITE" id="PS50305">
    <property type="entry name" value="SIRTUIN"/>
    <property type="match status" value="1"/>
</dbReference>
<dbReference type="GO" id="GO:0002039">
    <property type="term" value="F:p53 binding"/>
    <property type="evidence" value="ECO:0007669"/>
    <property type="project" value="TreeGrafter"/>
</dbReference>
<evidence type="ECO:0000256" key="5">
    <source>
        <dbReference type="SAM" id="MobiDB-lite"/>
    </source>
</evidence>
<evidence type="ECO:0000313" key="8">
    <source>
        <dbReference type="Proteomes" id="UP000784294"/>
    </source>
</evidence>
<dbReference type="Proteomes" id="UP000784294">
    <property type="component" value="Unassembled WGS sequence"/>
</dbReference>
<dbReference type="AlphaFoldDB" id="A0A3S5BTX8"/>
<dbReference type="InterPro" id="IPR026590">
    <property type="entry name" value="Ssirtuin_cat_dom"/>
</dbReference>
<evidence type="ECO:0000256" key="4">
    <source>
        <dbReference type="PROSITE-ProRule" id="PRU00236"/>
    </source>
</evidence>
<reference evidence="7" key="1">
    <citation type="submission" date="2018-11" db="EMBL/GenBank/DDBJ databases">
        <authorList>
            <consortium name="Pathogen Informatics"/>
        </authorList>
    </citation>
    <scope>NUCLEOTIDE SEQUENCE</scope>
</reference>
<evidence type="ECO:0000259" key="6">
    <source>
        <dbReference type="PROSITE" id="PS50305"/>
    </source>
</evidence>
<dbReference type="GO" id="GO:0005637">
    <property type="term" value="C:nuclear inner membrane"/>
    <property type="evidence" value="ECO:0007669"/>
    <property type="project" value="TreeGrafter"/>
</dbReference>
<dbReference type="OrthoDB" id="424302at2759"/>
<comment type="caution">
    <text evidence="4">Lacks conserved residue(s) required for the propagation of feature annotation.</text>
</comment>
<dbReference type="GO" id="GO:0033553">
    <property type="term" value="C:rDNA heterochromatin"/>
    <property type="evidence" value="ECO:0007669"/>
    <property type="project" value="TreeGrafter"/>
</dbReference>
<dbReference type="GO" id="GO:0003714">
    <property type="term" value="F:transcription corepressor activity"/>
    <property type="evidence" value="ECO:0007669"/>
    <property type="project" value="TreeGrafter"/>
</dbReference>
<organism evidence="7 8">
    <name type="scientific">Protopolystoma xenopodis</name>
    <dbReference type="NCBI Taxonomy" id="117903"/>
    <lineage>
        <taxon>Eukaryota</taxon>
        <taxon>Metazoa</taxon>
        <taxon>Spiralia</taxon>
        <taxon>Lophotrochozoa</taxon>
        <taxon>Platyhelminthes</taxon>
        <taxon>Monogenea</taxon>
        <taxon>Polyopisthocotylea</taxon>
        <taxon>Polystomatidea</taxon>
        <taxon>Polystomatidae</taxon>
        <taxon>Protopolystoma</taxon>
    </lineage>
</organism>
<accession>A0A3S5BTX8</accession>
<evidence type="ECO:0000313" key="7">
    <source>
        <dbReference type="EMBL" id="VEL18251.1"/>
    </source>
</evidence>
<dbReference type="Pfam" id="PF02146">
    <property type="entry name" value="SIR2"/>
    <property type="match status" value="1"/>
</dbReference>
<comment type="caution">
    <text evidence="7">The sequence shown here is derived from an EMBL/GenBank/DDBJ whole genome shotgun (WGS) entry which is preliminary data.</text>
</comment>